<reference evidence="2 3" key="1">
    <citation type="journal article" date="2021" name="Elife">
        <title>Chloroplast acquisition without the gene transfer in kleptoplastic sea slugs, Plakobranchus ocellatus.</title>
        <authorList>
            <person name="Maeda T."/>
            <person name="Takahashi S."/>
            <person name="Yoshida T."/>
            <person name="Shimamura S."/>
            <person name="Takaki Y."/>
            <person name="Nagai Y."/>
            <person name="Toyoda A."/>
            <person name="Suzuki Y."/>
            <person name="Arimoto A."/>
            <person name="Ishii H."/>
            <person name="Satoh N."/>
            <person name="Nishiyama T."/>
            <person name="Hasebe M."/>
            <person name="Maruyama T."/>
            <person name="Minagawa J."/>
            <person name="Obokata J."/>
            <person name="Shigenobu S."/>
        </authorList>
    </citation>
    <scope>NUCLEOTIDE SEQUENCE [LARGE SCALE GENOMIC DNA]</scope>
</reference>
<evidence type="ECO:0000256" key="1">
    <source>
        <dbReference type="SAM" id="MobiDB-lite"/>
    </source>
</evidence>
<gene>
    <name evidence="2" type="ORF">PoB_003031300</name>
</gene>
<dbReference type="EMBL" id="BLXT01003731">
    <property type="protein sequence ID" value="GFO03808.1"/>
    <property type="molecule type" value="Genomic_DNA"/>
</dbReference>
<dbReference type="SUPFAM" id="SSF46966">
    <property type="entry name" value="Spectrin repeat"/>
    <property type="match status" value="1"/>
</dbReference>
<sequence length="604" mass="67179">MPNNTGSDEIIVTGGSSKTLITEAKKQQEGVDVLLDRGQRFLAVRANIVLEVDLENLVFLWNSYVENLRKLQAPLATHQTLKKVKDCASEENLENSCQVVSVPDYEVDFSCRPANLTEKQTLKEDISVELKDKDSNSSSGSSGCIESVQDTSFQDAGKLTLDDLRTATTPLHISELVQERPGDLAVATPGACELVEEADSCCEQQHQQWNDVDVQDDGFNPDQDIKSDLLAAEVCDSALAVPGQFDTGNEMEVECYETCSDMIYPDDAVLMPSDEGDMDVKGIQMSSSGDCPPSPATPVVDEKEAFCCDHLRAADQDMEALATFESPTVKAADKVPGSEPLPGSDVRRRKGLLEAPVVNVSNQSSRSESPLSLDSSRSETPTGTLKRAERQNELWRAIGSIDTFLLDKDILEACKSTAGDLTSEDEDCAGTPNVSFAEFLQQYRELTDWLNQVHKVTQREVTSLSEKYLNQSYQEEMLERSPRREFLNNYSRQLLRRYPGLGEEVGARMARLNAQWAALEKTVAPAHGLHDTDNMLRDLESDLSTLRRWLNAIEARLLPLTIKADWTDAELEQRLQRHKMRGLQLFVDLVWLPPVISFLICHKS</sequence>
<feature type="region of interest" description="Disordered" evidence="1">
    <location>
        <begin position="330"/>
        <end position="388"/>
    </location>
</feature>
<keyword evidence="3" id="KW-1185">Reference proteome</keyword>
<evidence type="ECO:0000313" key="3">
    <source>
        <dbReference type="Proteomes" id="UP000735302"/>
    </source>
</evidence>
<proteinExistence type="predicted"/>
<name>A0AAV4AB28_9GAST</name>
<comment type="caution">
    <text evidence="2">The sequence shown here is derived from an EMBL/GenBank/DDBJ whole genome shotgun (WGS) entry which is preliminary data.</text>
</comment>
<dbReference type="Gene3D" id="1.20.58.60">
    <property type="match status" value="1"/>
</dbReference>
<organism evidence="2 3">
    <name type="scientific">Plakobranchus ocellatus</name>
    <dbReference type="NCBI Taxonomy" id="259542"/>
    <lineage>
        <taxon>Eukaryota</taxon>
        <taxon>Metazoa</taxon>
        <taxon>Spiralia</taxon>
        <taxon>Lophotrochozoa</taxon>
        <taxon>Mollusca</taxon>
        <taxon>Gastropoda</taxon>
        <taxon>Heterobranchia</taxon>
        <taxon>Euthyneura</taxon>
        <taxon>Panpulmonata</taxon>
        <taxon>Sacoglossa</taxon>
        <taxon>Placobranchoidea</taxon>
        <taxon>Plakobranchidae</taxon>
        <taxon>Plakobranchus</taxon>
    </lineage>
</organism>
<feature type="compositionally biased region" description="Low complexity" evidence="1">
    <location>
        <begin position="364"/>
        <end position="379"/>
    </location>
</feature>
<accession>A0AAV4AB28</accession>
<dbReference type="AlphaFoldDB" id="A0AAV4AB28"/>
<protein>
    <submittedName>
        <fullName evidence="2">Tubulin alpha-1 chain</fullName>
    </submittedName>
</protein>
<evidence type="ECO:0000313" key="2">
    <source>
        <dbReference type="EMBL" id="GFO03808.1"/>
    </source>
</evidence>
<dbReference type="Proteomes" id="UP000735302">
    <property type="component" value="Unassembled WGS sequence"/>
</dbReference>